<dbReference type="EMBL" id="CYGY02000075">
    <property type="protein sequence ID" value="SIT50226.1"/>
    <property type="molecule type" value="Genomic_DNA"/>
</dbReference>
<dbReference type="AlphaFoldDB" id="A0A1N7SS96"/>
<comment type="caution">
    <text evidence="1">The sequence shown here is derived from an EMBL/GenBank/DDBJ whole genome shotgun (WGS) entry which is preliminary data.</text>
</comment>
<accession>A0A1N7SS96</accession>
<protein>
    <submittedName>
        <fullName evidence="1">Uncharacterized protein</fullName>
    </submittedName>
</protein>
<reference evidence="1" key="1">
    <citation type="submission" date="2016-12" db="EMBL/GenBank/DDBJ databases">
        <authorList>
            <person name="Moulin L."/>
        </authorList>
    </citation>
    <scope>NUCLEOTIDE SEQUENCE [LARGE SCALE GENOMIC DNA]</scope>
    <source>
        <strain evidence="1">STM 7183</strain>
    </source>
</reference>
<evidence type="ECO:0000313" key="2">
    <source>
        <dbReference type="Proteomes" id="UP000195569"/>
    </source>
</evidence>
<sequence length="138" mass="15630">MFTIALPYPCAYHFDASHVDQRSGVDEAAAQIWPIMHVARPSDSGVLQPFQRRGATRRVRAHWSQWAPGPFDPCDLGVSYTGFVREISRTEHCLACVARLICEPTYMGCRRDVQWLSIDPRAGFVYTSFRMGMDTCSI</sequence>
<evidence type="ECO:0000313" key="1">
    <source>
        <dbReference type="EMBL" id="SIT50226.1"/>
    </source>
</evidence>
<keyword evidence="2" id="KW-1185">Reference proteome</keyword>
<dbReference type="Proteomes" id="UP000195569">
    <property type="component" value="Unassembled WGS sequence"/>
</dbReference>
<organism evidence="1 2">
    <name type="scientific">Paraburkholderia piptadeniae</name>
    <dbReference type="NCBI Taxonomy" id="1701573"/>
    <lineage>
        <taxon>Bacteria</taxon>
        <taxon>Pseudomonadati</taxon>
        <taxon>Pseudomonadota</taxon>
        <taxon>Betaproteobacteria</taxon>
        <taxon>Burkholderiales</taxon>
        <taxon>Burkholderiaceae</taxon>
        <taxon>Paraburkholderia</taxon>
    </lineage>
</organism>
<proteinExistence type="predicted"/>
<name>A0A1N7SS96_9BURK</name>
<gene>
    <name evidence="1" type="ORF">BN2476_750169</name>
</gene>